<dbReference type="GO" id="GO:0016020">
    <property type="term" value="C:membrane"/>
    <property type="evidence" value="ECO:0007669"/>
    <property type="project" value="UniProtKB-SubCell"/>
</dbReference>
<evidence type="ECO:0000256" key="6">
    <source>
        <dbReference type="SAM" id="MobiDB-lite"/>
    </source>
</evidence>
<protein>
    <submittedName>
        <fullName evidence="8">Uncharacterized protein</fullName>
    </submittedName>
</protein>
<feature type="transmembrane region" description="Helical" evidence="7">
    <location>
        <begin position="342"/>
        <end position="364"/>
    </location>
</feature>
<dbReference type="EMBL" id="BQKI01000071">
    <property type="protein sequence ID" value="GJN14090.1"/>
    <property type="molecule type" value="Genomic_DNA"/>
</dbReference>
<evidence type="ECO:0000256" key="7">
    <source>
        <dbReference type="SAM" id="Phobius"/>
    </source>
</evidence>
<dbReference type="SUPFAM" id="SSF103473">
    <property type="entry name" value="MFS general substrate transporter"/>
    <property type="match status" value="1"/>
</dbReference>
<evidence type="ECO:0000256" key="2">
    <source>
        <dbReference type="ARBA" id="ARBA00005982"/>
    </source>
</evidence>
<evidence type="ECO:0000313" key="9">
    <source>
        <dbReference type="Proteomes" id="UP001054889"/>
    </source>
</evidence>
<dbReference type="InterPro" id="IPR036259">
    <property type="entry name" value="MFS_trans_sf"/>
</dbReference>
<evidence type="ECO:0000256" key="3">
    <source>
        <dbReference type="ARBA" id="ARBA00022692"/>
    </source>
</evidence>
<gene>
    <name evidence="8" type="primary">gb00872</name>
    <name evidence="8" type="ORF">PR202_gb00872</name>
</gene>
<accession>A0AAV5DUF8</accession>
<feature type="transmembrane region" description="Helical" evidence="7">
    <location>
        <begin position="272"/>
        <end position="292"/>
    </location>
</feature>
<keyword evidence="5 7" id="KW-0472">Membrane</keyword>
<dbReference type="Proteomes" id="UP001054889">
    <property type="component" value="Unassembled WGS sequence"/>
</dbReference>
<feature type="compositionally biased region" description="Polar residues" evidence="6">
    <location>
        <begin position="7"/>
        <end position="20"/>
    </location>
</feature>
<reference evidence="8" key="2">
    <citation type="submission" date="2021-12" db="EMBL/GenBank/DDBJ databases">
        <title>Resequencing data analysis of finger millet.</title>
        <authorList>
            <person name="Hatakeyama M."/>
            <person name="Aluri S."/>
            <person name="Balachadran M.T."/>
            <person name="Sivarajan S.R."/>
            <person name="Poveda L."/>
            <person name="Shimizu-Inatsugi R."/>
            <person name="Schlapbach R."/>
            <person name="Sreeman S.M."/>
            <person name="Shimizu K.K."/>
        </authorList>
    </citation>
    <scope>NUCLEOTIDE SEQUENCE</scope>
</reference>
<dbReference type="AlphaFoldDB" id="A0AAV5DUF8"/>
<feature type="transmembrane region" description="Helical" evidence="7">
    <location>
        <begin position="414"/>
        <end position="435"/>
    </location>
</feature>
<feature type="transmembrane region" description="Helical" evidence="7">
    <location>
        <begin position="739"/>
        <end position="761"/>
    </location>
</feature>
<keyword evidence="3 7" id="KW-0812">Transmembrane</keyword>
<organism evidence="8 9">
    <name type="scientific">Eleusine coracana subsp. coracana</name>
    <dbReference type="NCBI Taxonomy" id="191504"/>
    <lineage>
        <taxon>Eukaryota</taxon>
        <taxon>Viridiplantae</taxon>
        <taxon>Streptophyta</taxon>
        <taxon>Embryophyta</taxon>
        <taxon>Tracheophyta</taxon>
        <taxon>Spermatophyta</taxon>
        <taxon>Magnoliopsida</taxon>
        <taxon>Liliopsida</taxon>
        <taxon>Poales</taxon>
        <taxon>Poaceae</taxon>
        <taxon>PACMAD clade</taxon>
        <taxon>Chloridoideae</taxon>
        <taxon>Cynodonteae</taxon>
        <taxon>Eleusininae</taxon>
        <taxon>Eleusine</taxon>
    </lineage>
</organism>
<dbReference type="Gene3D" id="1.20.1250.20">
    <property type="entry name" value="MFS general substrate transporter like domains"/>
    <property type="match status" value="1"/>
</dbReference>
<evidence type="ECO:0000256" key="4">
    <source>
        <dbReference type="ARBA" id="ARBA00022989"/>
    </source>
</evidence>
<evidence type="ECO:0000313" key="8">
    <source>
        <dbReference type="EMBL" id="GJN14090.1"/>
    </source>
</evidence>
<dbReference type="GO" id="GO:0022857">
    <property type="term" value="F:transmembrane transporter activity"/>
    <property type="evidence" value="ECO:0007669"/>
    <property type="project" value="InterPro"/>
</dbReference>
<feature type="transmembrane region" description="Helical" evidence="7">
    <location>
        <begin position="698"/>
        <end position="719"/>
    </location>
</feature>
<dbReference type="Pfam" id="PF00854">
    <property type="entry name" value="PTR2"/>
    <property type="match status" value="1"/>
</dbReference>
<proteinExistence type="inferred from homology"/>
<feature type="transmembrane region" description="Helical" evidence="7">
    <location>
        <begin position="543"/>
        <end position="567"/>
    </location>
</feature>
<sequence>MLHPGSSPCSTPPYASSQSAPAGRGSTWRPWAQSSSTIGSAREQDVVSWSMGFGVCLGTAAASMPLLLLGVRYYKMPAPKGSPYTEPSPWTDPSARISTSPRVPSPSPRRLPSSPRHTGLGVWRRVAGIVADQGPGWVTPMSVLWLLIPLGIVERPCIFPGNMAFYYQEFPKTLRSTATRPLLGVCGRVSSKKNSMEGNVTQEQESLAPSHLGIDHESLQQPSDSGKKGGWITFPFLAVAMMGLGVATSGALSNLVVYLIQEYNVPSVDAAQIANIVNGCLSLAPVAGAIIADAFFGCYPVVVVSMAFSILSLVVFTLTASVQSFRPSSCKQPAGTGTACSLATSGQMAALYAGVFLMCVSAAGSRFNQATMGADQFDSPADRDVLFNWFFIFFYASAVLGSTVIVYVQDTVSWTLGFGIAGVASVVGLVGLLLGSRYYRRPAVKGSPFTGLARVVVAAAARKRTKVNVATSGESKFYHGGRSGDGDGKTSIAPTESFSFLNRAALVTDDDIISADGSVVRPWRICTVQQVEDFKAVLRILPLWSAAIFLSVAIGVQTNFTILQALAMDRAIGHFTVPAGSMFVSCLLSVVIFLGLLDRVLLPLWQRFTGHTPTPLQRIGAGHVITVLSMVASAVIERRRLATVHAAGQEGNPGWVSPMSAMWLVLPFALSGAGEALHFPGQVTLYYQEFPPALKNTATGMVAMIIALGFYLSTALIGIVRHTTSWLPDNMNASKLENLYWLLAGLVAVNFGYYLICARLYKYQNVGK</sequence>
<reference evidence="8" key="1">
    <citation type="journal article" date="2018" name="DNA Res.">
        <title>Multiple hybrid de novo genome assembly of finger millet, an orphan allotetraploid crop.</title>
        <authorList>
            <person name="Hatakeyama M."/>
            <person name="Aluri S."/>
            <person name="Balachadran M.T."/>
            <person name="Sivarajan S.R."/>
            <person name="Patrignani A."/>
            <person name="Gruter S."/>
            <person name="Poveda L."/>
            <person name="Shimizu-Inatsugi R."/>
            <person name="Baeten J."/>
            <person name="Francoijs K.J."/>
            <person name="Nataraja K.N."/>
            <person name="Reddy Y.A.N."/>
            <person name="Phadnis S."/>
            <person name="Ravikumar R.L."/>
            <person name="Schlapbach R."/>
            <person name="Sreeman S.M."/>
            <person name="Shimizu K.K."/>
        </authorList>
    </citation>
    <scope>NUCLEOTIDE SEQUENCE</scope>
</reference>
<comment type="caution">
    <text evidence="8">The sequence shown here is derived from an EMBL/GenBank/DDBJ whole genome shotgun (WGS) entry which is preliminary data.</text>
</comment>
<feature type="region of interest" description="Disordered" evidence="6">
    <location>
        <begin position="1"/>
        <end position="36"/>
    </location>
</feature>
<comment type="similarity">
    <text evidence="2">Belongs to the major facilitator superfamily. Proton-dependent oligopeptide transporter (POT/PTR) (TC 2.A.17) family.</text>
</comment>
<feature type="transmembrane region" description="Helical" evidence="7">
    <location>
        <begin position="579"/>
        <end position="597"/>
    </location>
</feature>
<feature type="transmembrane region" description="Helical" evidence="7">
    <location>
        <begin position="385"/>
        <end position="408"/>
    </location>
</feature>
<keyword evidence="4 7" id="KW-1133">Transmembrane helix</keyword>
<evidence type="ECO:0000256" key="5">
    <source>
        <dbReference type="ARBA" id="ARBA00023136"/>
    </source>
</evidence>
<dbReference type="PANTHER" id="PTHR11654">
    <property type="entry name" value="OLIGOPEPTIDE TRANSPORTER-RELATED"/>
    <property type="match status" value="1"/>
</dbReference>
<feature type="transmembrane region" description="Helical" evidence="7">
    <location>
        <begin position="299"/>
        <end position="322"/>
    </location>
</feature>
<feature type="region of interest" description="Disordered" evidence="6">
    <location>
        <begin position="81"/>
        <end position="116"/>
    </location>
</feature>
<keyword evidence="9" id="KW-1185">Reference proteome</keyword>
<feature type="transmembrane region" description="Helical" evidence="7">
    <location>
        <begin position="49"/>
        <end position="71"/>
    </location>
</feature>
<comment type="subcellular location">
    <subcellularLocation>
        <location evidence="1">Membrane</location>
        <topology evidence="1">Multi-pass membrane protein</topology>
    </subcellularLocation>
</comment>
<feature type="transmembrane region" description="Helical" evidence="7">
    <location>
        <begin position="236"/>
        <end position="260"/>
    </location>
</feature>
<evidence type="ECO:0000256" key="1">
    <source>
        <dbReference type="ARBA" id="ARBA00004141"/>
    </source>
</evidence>
<dbReference type="InterPro" id="IPR000109">
    <property type="entry name" value="POT_fam"/>
</dbReference>
<name>A0AAV5DUF8_ELECO</name>